<evidence type="ECO:0000256" key="5">
    <source>
        <dbReference type="ARBA" id="ARBA00022605"/>
    </source>
</evidence>
<dbReference type="Gene3D" id="3.20.20.70">
    <property type="entry name" value="Aldolase class I"/>
    <property type="match status" value="1"/>
</dbReference>
<keyword evidence="6 9" id="KW-0822">Tryptophan biosynthesis</keyword>
<dbReference type="PANTHER" id="PTHR42894">
    <property type="entry name" value="N-(5'-PHOSPHORIBOSYL)ANTHRANILATE ISOMERASE"/>
    <property type="match status" value="1"/>
</dbReference>
<dbReference type="STRING" id="1774970.AUC70_01685"/>
<dbReference type="Proteomes" id="UP000094172">
    <property type="component" value="Unassembled WGS sequence"/>
</dbReference>
<organism evidence="11 12">
    <name type="scientific">Methyloceanibacter stevinii</name>
    <dbReference type="NCBI Taxonomy" id="1774970"/>
    <lineage>
        <taxon>Bacteria</taxon>
        <taxon>Pseudomonadati</taxon>
        <taxon>Pseudomonadota</taxon>
        <taxon>Alphaproteobacteria</taxon>
        <taxon>Hyphomicrobiales</taxon>
        <taxon>Hyphomicrobiaceae</taxon>
        <taxon>Methyloceanibacter</taxon>
    </lineage>
</organism>
<evidence type="ECO:0000313" key="12">
    <source>
        <dbReference type="Proteomes" id="UP000094172"/>
    </source>
</evidence>
<evidence type="ECO:0000256" key="2">
    <source>
        <dbReference type="ARBA" id="ARBA00004664"/>
    </source>
</evidence>
<feature type="domain" description="N-(5'phosphoribosyl) anthranilate isomerase (PRAI)" evidence="10">
    <location>
        <begin position="5"/>
        <end position="207"/>
    </location>
</feature>
<dbReference type="InterPro" id="IPR001240">
    <property type="entry name" value="PRAI_dom"/>
</dbReference>
<dbReference type="CDD" id="cd00405">
    <property type="entry name" value="PRAI"/>
    <property type="match status" value="1"/>
</dbReference>
<dbReference type="Pfam" id="PF00697">
    <property type="entry name" value="PRAI"/>
    <property type="match status" value="1"/>
</dbReference>
<name>A0A1E3VQ44_9HYPH</name>
<evidence type="ECO:0000259" key="10">
    <source>
        <dbReference type="Pfam" id="PF00697"/>
    </source>
</evidence>
<dbReference type="InterPro" id="IPR011060">
    <property type="entry name" value="RibuloseP-bd_barrel"/>
</dbReference>
<dbReference type="EMBL" id="LPWE01000010">
    <property type="protein sequence ID" value="ODR95632.1"/>
    <property type="molecule type" value="Genomic_DNA"/>
</dbReference>
<dbReference type="UniPathway" id="UPA00035">
    <property type="reaction ID" value="UER00042"/>
</dbReference>
<evidence type="ECO:0000256" key="6">
    <source>
        <dbReference type="ARBA" id="ARBA00022822"/>
    </source>
</evidence>
<keyword evidence="8 9" id="KW-0413">Isomerase</keyword>
<evidence type="ECO:0000313" key="11">
    <source>
        <dbReference type="EMBL" id="ODR95632.1"/>
    </source>
</evidence>
<keyword evidence="5 9" id="KW-0028">Amino-acid biosynthesis</keyword>
<keyword evidence="7 9" id="KW-0057">Aromatic amino acid biosynthesis</keyword>
<evidence type="ECO:0000256" key="4">
    <source>
        <dbReference type="ARBA" id="ARBA00022272"/>
    </source>
</evidence>
<keyword evidence="12" id="KW-1185">Reference proteome</keyword>
<comment type="caution">
    <text evidence="11">The sequence shown here is derived from an EMBL/GenBank/DDBJ whole genome shotgun (WGS) entry which is preliminary data.</text>
</comment>
<evidence type="ECO:0000256" key="7">
    <source>
        <dbReference type="ARBA" id="ARBA00023141"/>
    </source>
</evidence>
<dbReference type="GO" id="GO:0004640">
    <property type="term" value="F:phosphoribosylanthranilate isomerase activity"/>
    <property type="evidence" value="ECO:0007669"/>
    <property type="project" value="UniProtKB-UniRule"/>
</dbReference>
<dbReference type="InterPro" id="IPR044643">
    <property type="entry name" value="TrpF_fam"/>
</dbReference>
<dbReference type="PANTHER" id="PTHR42894:SF1">
    <property type="entry name" value="N-(5'-PHOSPHORIBOSYL)ANTHRANILATE ISOMERASE"/>
    <property type="match status" value="1"/>
</dbReference>
<gene>
    <name evidence="9" type="primary">trpF</name>
    <name evidence="11" type="ORF">AUC70_01685</name>
</gene>
<accession>A0A1E3VQ44</accession>
<evidence type="ECO:0000256" key="3">
    <source>
        <dbReference type="ARBA" id="ARBA00012572"/>
    </source>
</evidence>
<dbReference type="GO" id="GO:0000162">
    <property type="term" value="P:L-tryptophan biosynthetic process"/>
    <property type="evidence" value="ECO:0007669"/>
    <property type="project" value="UniProtKB-UniRule"/>
</dbReference>
<comment type="pathway">
    <text evidence="2 9">Amino-acid biosynthesis; L-tryptophan biosynthesis; L-tryptophan from chorismate: step 3/5.</text>
</comment>
<dbReference type="InterPro" id="IPR013785">
    <property type="entry name" value="Aldolase_TIM"/>
</dbReference>
<evidence type="ECO:0000256" key="8">
    <source>
        <dbReference type="ARBA" id="ARBA00023235"/>
    </source>
</evidence>
<comment type="catalytic activity">
    <reaction evidence="1 9">
        <text>N-(5-phospho-beta-D-ribosyl)anthranilate = 1-(2-carboxyphenylamino)-1-deoxy-D-ribulose 5-phosphate</text>
        <dbReference type="Rhea" id="RHEA:21540"/>
        <dbReference type="ChEBI" id="CHEBI:18277"/>
        <dbReference type="ChEBI" id="CHEBI:58613"/>
        <dbReference type="EC" id="5.3.1.24"/>
    </reaction>
</comment>
<evidence type="ECO:0000256" key="1">
    <source>
        <dbReference type="ARBA" id="ARBA00001164"/>
    </source>
</evidence>
<dbReference type="HAMAP" id="MF_00135">
    <property type="entry name" value="PRAI"/>
    <property type="match status" value="1"/>
</dbReference>
<proteinExistence type="inferred from homology"/>
<dbReference type="NCBIfam" id="NF002295">
    <property type="entry name" value="PRK01222.1-1"/>
    <property type="match status" value="1"/>
</dbReference>
<dbReference type="EC" id="5.3.1.24" evidence="3 9"/>
<evidence type="ECO:0000256" key="9">
    <source>
        <dbReference type="HAMAP-Rule" id="MF_00135"/>
    </source>
</evidence>
<protein>
    <recommendedName>
        <fullName evidence="4 9">N-(5'-phosphoribosyl)anthranilate isomerase</fullName>
        <shortName evidence="9">PRAI</shortName>
        <ecNumber evidence="3 9">5.3.1.24</ecNumber>
    </recommendedName>
</protein>
<dbReference type="RefSeq" id="WP_069443831.1">
    <property type="nucleotide sequence ID" value="NZ_LPWE01000010.1"/>
</dbReference>
<reference evidence="11 12" key="1">
    <citation type="journal article" date="2016" name="Environ. Microbiol.">
        <title>New Methyloceanibacter diversity from North Sea sediments includes methanotroph containing solely the soluble methane monooxygenase.</title>
        <authorList>
            <person name="Vekeman B."/>
            <person name="Kerckhof F.M."/>
            <person name="Cremers G."/>
            <person name="de Vos P."/>
            <person name="Vandamme P."/>
            <person name="Boon N."/>
            <person name="Op den Camp H.J."/>
            <person name="Heylen K."/>
        </authorList>
    </citation>
    <scope>NUCLEOTIDE SEQUENCE [LARGE SCALE GENOMIC DNA]</scope>
    <source>
        <strain evidence="11 12">R-67176</strain>
    </source>
</reference>
<comment type="similarity">
    <text evidence="9">Belongs to the TrpF family.</text>
</comment>
<sequence length="219" mass="22221">MTVEVKICGVRTPASLDAAIAAGADFVGLVFFAKSPRNLSPADAERLATAARGRVKTVAVLVDPDDALIDTIAVDVRPDVLQLHGSETPERAAAIKAKTGLTVFKAVPVAEAADVSAAARYEGIADRILFDAKAPAGADLPGGNGLRFDWAILEGASAPFALSGGLDASNVAEAIRLSGASLVDVSSGVETAPGEKDPGLIAQFVQAARGAAPEHKKAS</sequence>
<dbReference type="SUPFAM" id="SSF51366">
    <property type="entry name" value="Ribulose-phoshate binding barrel"/>
    <property type="match status" value="1"/>
</dbReference>
<dbReference type="AlphaFoldDB" id="A0A1E3VQ44"/>